<keyword evidence="2 5" id="KW-0812">Transmembrane</keyword>
<reference evidence="6 7" key="1">
    <citation type="submission" date="2019-06" db="EMBL/GenBank/DDBJ databases">
        <title>Sorghum-associated microbial communities from plants grown in Nebraska, USA.</title>
        <authorList>
            <person name="Schachtman D."/>
        </authorList>
    </citation>
    <scope>NUCLEOTIDE SEQUENCE [LARGE SCALE GENOMIC DNA]</scope>
    <source>
        <strain evidence="6 7">110</strain>
    </source>
</reference>
<proteinExistence type="predicted"/>
<feature type="transmembrane region" description="Helical" evidence="5">
    <location>
        <begin position="44"/>
        <end position="65"/>
    </location>
</feature>
<dbReference type="EMBL" id="VFPD01000001">
    <property type="protein sequence ID" value="TQM20376.1"/>
    <property type="molecule type" value="Genomic_DNA"/>
</dbReference>
<dbReference type="RefSeq" id="WP_047433141.1">
    <property type="nucleotide sequence ID" value="NZ_VFPD01000001.1"/>
</dbReference>
<dbReference type="InterPro" id="IPR032808">
    <property type="entry name" value="DoxX"/>
</dbReference>
<dbReference type="GO" id="GO:0016020">
    <property type="term" value="C:membrane"/>
    <property type="evidence" value="ECO:0007669"/>
    <property type="project" value="UniProtKB-SubCell"/>
</dbReference>
<feature type="transmembrane region" description="Helical" evidence="5">
    <location>
        <begin position="71"/>
        <end position="93"/>
    </location>
</feature>
<protein>
    <submittedName>
        <fullName evidence="6">DoxX-like protein</fullName>
    </submittedName>
</protein>
<keyword evidence="7" id="KW-1185">Reference proteome</keyword>
<evidence type="ECO:0000256" key="5">
    <source>
        <dbReference type="SAM" id="Phobius"/>
    </source>
</evidence>
<evidence type="ECO:0000256" key="2">
    <source>
        <dbReference type="ARBA" id="ARBA00022692"/>
    </source>
</evidence>
<comment type="caution">
    <text evidence="6">The sequence shown here is derived from an EMBL/GenBank/DDBJ whole genome shotgun (WGS) entry which is preliminary data.</text>
</comment>
<evidence type="ECO:0000313" key="6">
    <source>
        <dbReference type="EMBL" id="TQM20376.1"/>
    </source>
</evidence>
<organism evidence="6 7">
    <name type="scientific">Chryseobacterium aquifrigidense</name>
    <dbReference type="NCBI Taxonomy" id="558021"/>
    <lineage>
        <taxon>Bacteria</taxon>
        <taxon>Pseudomonadati</taxon>
        <taxon>Bacteroidota</taxon>
        <taxon>Flavobacteriia</taxon>
        <taxon>Flavobacteriales</taxon>
        <taxon>Weeksellaceae</taxon>
        <taxon>Chryseobacterium group</taxon>
        <taxon>Chryseobacterium</taxon>
    </lineage>
</organism>
<evidence type="ECO:0000256" key="1">
    <source>
        <dbReference type="ARBA" id="ARBA00004141"/>
    </source>
</evidence>
<dbReference type="Proteomes" id="UP000316437">
    <property type="component" value="Unassembled WGS sequence"/>
</dbReference>
<evidence type="ECO:0000256" key="4">
    <source>
        <dbReference type="ARBA" id="ARBA00023136"/>
    </source>
</evidence>
<keyword evidence="3 5" id="KW-1133">Transmembrane helix</keyword>
<evidence type="ECO:0000256" key="3">
    <source>
        <dbReference type="ARBA" id="ARBA00022989"/>
    </source>
</evidence>
<dbReference type="Pfam" id="PF13564">
    <property type="entry name" value="DoxX_2"/>
    <property type="match status" value="1"/>
</dbReference>
<evidence type="ECO:0000313" key="7">
    <source>
        <dbReference type="Proteomes" id="UP000316437"/>
    </source>
</evidence>
<comment type="subcellular location">
    <subcellularLocation>
        <location evidence="1">Membrane</location>
        <topology evidence="1">Multi-pass membrane protein</topology>
    </subcellularLocation>
</comment>
<feature type="transmembrane region" description="Helical" evidence="5">
    <location>
        <begin position="100"/>
        <end position="119"/>
    </location>
</feature>
<name>A0A543EFP3_9FLAO</name>
<feature type="transmembrane region" description="Helical" evidence="5">
    <location>
        <begin position="6"/>
        <end position="24"/>
    </location>
</feature>
<gene>
    <name evidence="6" type="ORF">FB551_0038</name>
</gene>
<dbReference type="AlphaFoldDB" id="A0A543EFP3"/>
<accession>A0A543EFP3</accession>
<keyword evidence="4 5" id="KW-0472">Membrane</keyword>
<sequence>MNTLVLIIQGLLALFFIMPGYGKISGSKVSHVANGHLKATSSIIPIRILGILELLGCIGIILPWILGIVPVLTPIAAVCFCIIMLAGMIIHTVKKEYKMLPMLVVVFVLSFLVAYYRFINLI</sequence>